<proteinExistence type="predicted"/>
<organism evidence="1 2">
    <name type="scientific">Dibothriocephalus latus</name>
    <name type="common">Fish tapeworm</name>
    <name type="synonym">Diphyllobothrium latum</name>
    <dbReference type="NCBI Taxonomy" id="60516"/>
    <lineage>
        <taxon>Eukaryota</taxon>
        <taxon>Metazoa</taxon>
        <taxon>Spiralia</taxon>
        <taxon>Lophotrochozoa</taxon>
        <taxon>Platyhelminthes</taxon>
        <taxon>Cestoda</taxon>
        <taxon>Eucestoda</taxon>
        <taxon>Diphyllobothriidea</taxon>
        <taxon>Diphyllobothriidae</taxon>
        <taxon>Dibothriocephalus</taxon>
    </lineage>
</organism>
<reference evidence="1 2" key="1">
    <citation type="submission" date="2018-11" db="EMBL/GenBank/DDBJ databases">
        <authorList>
            <consortium name="Pathogen Informatics"/>
        </authorList>
    </citation>
    <scope>NUCLEOTIDE SEQUENCE [LARGE SCALE GENOMIC DNA]</scope>
</reference>
<evidence type="ECO:0000313" key="2">
    <source>
        <dbReference type="Proteomes" id="UP000281553"/>
    </source>
</evidence>
<evidence type="ECO:0000313" key="1">
    <source>
        <dbReference type="EMBL" id="VDN30135.1"/>
    </source>
</evidence>
<dbReference type="EMBL" id="UYRU01079467">
    <property type="protein sequence ID" value="VDN30135.1"/>
    <property type="molecule type" value="Genomic_DNA"/>
</dbReference>
<sequence>MTANGNMPAFKQGEVLRWINSDENVLSGITELMEHTFIDCERSNGEVVVLPSECARVLRDKLEIAYVLNRRPRAELIEDYISQSPKELYLKVVFLGAFVIFITF</sequence>
<dbReference type="OrthoDB" id="73680at2759"/>
<name>A0A3P7MKM4_DIBLA</name>
<dbReference type="AlphaFoldDB" id="A0A3P7MKM4"/>
<dbReference type="Proteomes" id="UP000281553">
    <property type="component" value="Unassembled WGS sequence"/>
</dbReference>
<accession>A0A3P7MKM4</accession>
<protein>
    <submittedName>
        <fullName evidence="1">Uncharacterized protein</fullName>
    </submittedName>
</protein>
<keyword evidence="2" id="KW-1185">Reference proteome</keyword>
<gene>
    <name evidence="1" type="ORF">DILT_LOCUS15485</name>
</gene>